<dbReference type="OrthoDB" id="4491582at2759"/>
<dbReference type="GeneID" id="83180597"/>
<feature type="region of interest" description="Disordered" evidence="1">
    <location>
        <begin position="85"/>
        <end position="119"/>
    </location>
</feature>
<organism evidence="2 3">
    <name type="scientific">Penicillium cinerascens</name>
    <dbReference type="NCBI Taxonomy" id="70096"/>
    <lineage>
        <taxon>Eukaryota</taxon>
        <taxon>Fungi</taxon>
        <taxon>Dikarya</taxon>
        <taxon>Ascomycota</taxon>
        <taxon>Pezizomycotina</taxon>
        <taxon>Eurotiomycetes</taxon>
        <taxon>Eurotiomycetidae</taxon>
        <taxon>Eurotiales</taxon>
        <taxon>Aspergillaceae</taxon>
        <taxon>Penicillium</taxon>
    </lineage>
</organism>
<dbReference type="Proteomes" id="UP001150904">
    <property type="component" value="Unassembled WGS sequence"/>
</dbReference>
<evidence type="ECO:0000313" key="2">
    <source>
        <dbReference type="EMBL" id="KAJ5201571.1"/>
    </source>
</evidence>
<dbReference type="AlphaFoldDB" id="A0A9W9MHR8"/>
<dbReference type="EMBL" id="JAPQKR010000013">
    <property type="protein sequence ID" value="KAJ5201571.1"/>
    <property type="molecule type" value="Genomic_DNA"/>
</dbReference>
<evidence type="ECO:0000256" key="1">
    <source>
        <dbReference type="SAM" id="MobiDB-lite"/>
    </source>
</evidence>
<reference evidence="2" key="1">
    <citation type="submission" date="2022-12" db="EMBL/GenBank/DDBJ databases">
        <authorList>
            <person name="Petersen C."/>
        </authorList>
    </citation>
    <scope>NUCLEOTIDE SEQUENCE</scope>
    <source>
        <strain evidence="2">IBT 15544</strain>
    </source>
</reference>
<keyword evidence="3" id="KW-1185">Reference proteome</keyword>
<reference evidence="2" key="2">
    <citation type="journal article" date="2023" name="IMA Fungus">
        <title>Comparative genomic study of the Penicillium genus elucidates a diverse pangenome and 15 lateral gene transfer events.</title>
        <authorList>
            <person name="Petersen C."/>
            <person name="Sorensen T."/>
            <person name="Nielsen M.R."/>
            <person name="Sondergaard T.E."/>
            <person name="Sorensen J.L."/>
            <person name="Fitzpatrick D.A."/>
            <person name="Frisvad J.C."/>
            <person name="Nielsen K.L."/>
        </authorList>
    </citation>
    <scope>NUCLEOTIDE SEQUENCE</scope>
    <source>
        <strain evidence="2">IBT 15544</strain>
    </source>
</reference>
<sequence>MSLEVRVSGGGSSRSVSVSSNLKLADRWHYDSSPPIPDQSDHHPYLILDTKLRPRAGTRGKHSTPVPHVLAKNRRVSKIKIQPWQAERVGDSSPGTYEADASQPNTKNANRSHDIFRGPNTLDISIPRVGPSSEIGFLKRKNDLLKRENDLLNMHRDRKMAALQEDVRKLQEANRELNTMLGYYRDMKRARSHESGDLSDEVKELTAKLKQRDEQIDGKIHQIAALDEQLSAQERLYRTLEDMKFDFTCSSNFAKGLAELERGTRRMGSFLAQCLANHEIQKLRKKPRRKKELGSFIKGILGKISLLVSSPIAAMRALIFGFVRDRIFFSDCWTALHFEGYMLRELQRIIQKAAPPGTLESLHKVSLETMLNNNHQFEHCWIQKEVDDTQSHFLELIGPLLDLQELEDIKDQINRDLGIIFTDAFKARARFVPPRGVRYELIQFKPGDKFDPAYMQVQGATSTAIHVPSNGSVYRIKACIHGCLVEHSVKKEPSDAEKLLVLSQPLIADDEGFDITDRGILKSDKAIVILEDETVP</sequence>
<comment type="caution">
    <text evidence="2">The sequence shown here is derived from an EMBL/GenBank/DDBJ whole genome shotgun (WGS) entry which is preliminary data.</text>
</comment>
<evidence type="ECO:0000313" key="3">
    <source>
        <dbReference type="Proteomes" id="UP001150904"/>
    </source>
</evidence>
<dbReference type="RefSeq" id="XP_058307487.1">
    <property type="nucleotide sequence ID" value="XM_058453296.1"/>
</dbReference>
<name>A0A9W9MHR8_9EURO</name>
<proteinExistence type="predicted"/>
<gene>
    <name evidence="2" type="ORF">N7498_006234</name>
</gene>
<protein>
    <submittedName>
        <fullName evidence="2">Uncharacterized protein</fullName>
    </submittedName>
</protein>
<accession>A0A9W9MHR8</accession>